<dbReference type="InterPro" id="IPR019734">
    <property type="entry name" value="TPR_rpt"/>
</dbReference>
<dbReference type="InterPro" id="IPR035897">
    <property type="entry name" value="Toll_tir_struct_dom_sf"/>
</dbReference>
<feature type="domain" description="TIR" evidence="4">
    <location>
        <begin position="176"/>
        <end position="290"/>
    </location>
</feature>
<evidence type="ECO:0000256" key="2">
    <source>
        <dbReference type="SAM" id="Coils"/>
    </source>
</evidence>
<dbReference type="AlphaFoldDB" id="A0A9D1GSM4"/>
<dbReference type="EMBL" id="DVLF01000174">
    <property type="protein sequence ID" value="HIT50474.1"/>
    <property type="molecule type" value="Genomic_DNA"/>
</dbReference>
<reference evidence="5" key="2">
    <citation type="journal article" date="2021" name="PeerJ">
        <title>Extensive microbial diversity within the chicken gut microbiome revealed by metagenomics and culture.</title>
        <authorList>
            <person name="Gilroy R."/>
            <person name="Ravi A."/>
            <person name="Getino M."/>
            <person name="Pursley I."/>
            <person name="Horton D.L."/>
            <person name="Alikhan N.F."/>
            <person name="Baker D."/>
            <person name="Gharbi K."/>
            <person name="Hall N."/>
            <person name="Watson M."/>
            <person name="Adriaenssens E.M."/>
            <person name="Foster-Nyarko E."/>
            <person name="Jarju S."/>
            <person name="Secka A."/>
            <person name="Antonio M."/>
            <person name="Oren A."/>
            <person name="Chaudhuri R.R."/>
            <person name="La Ragione R."/>
            <person name="Hildebrand F."/>
            <person name="Pallen M.J."/>
        </authorList>
    </citation>
    <scope>NUCLEOTIDE SEQUENCE</scope>
    <source>
        <strain evidence="5">ChiW17-6978</strain>
    </source>
</reference>
<gene>
    <name evidence="5" type="ORF">IAD46_05545</name>
</gene>
<comment type="caution">
    <text evidence="5">The sequence shown here is derived from an EMBL/GenBank/DDBJ whole genome shotgun (WGS) entry which is preliminary data.</text>
</comment>
<dbReference type="Gene3D" id="1.25.40.10">
    <property type="entry name" value="Tetratricopeptide repeat domain"/>
    <property type="match status" value="2"/>
</dbReference>
<evidence type="ECO:0000313" key="5">
    <source>
        <dbReference type="EMBL" id="HIT50474.1"/>
    </source>
</evidence>
<name>A0A9D1GSM4_9MOLU</name>
<dbReference type="Gene3D" id="3.40.50.10140">
    <property type="entry name" value="Toll/interleukin-1 receptor homology (TIR) domain"/>
    <property type="match status" value="1"/>
</dbReference>
<sequence length="699" mass="81699">MEQILEFKCLGCGNKLYSKDAVDGLVECDHCGQKRAVPRMDNSPQALSFLTIGENHLDTGKFNDAYDAYLKASELSPKEPEAFFGMALSQMQVRYIKDEVNNRLQPICYEISSKKFTDNGNYKKALQLATDSQRIEYEQRAKSIDYIQQEFYRLKQSGLDYDCFICVKVTDNGEKTEDSKDAEYIYDLLKRNNYKPFYSEREIRNAQGVDYEARIAYALYASETMLIVCRDETYLQTKWVKNEYTRFLKLQNDGEKECDSITIVFYGTPIERLPGKNGKLQGIDFSKRAADQDIIKFVDEHTVEAKKKKEEEKRRQKASEEKYAKQQKEVEKKLEKLESTYRKQNASITSDTLYERGNIEIRDSNFQGAAEYYNRSLDIDPKNAQSWWGLFLCDFKVANEKELTVHKLNDNDLVALIGELQKNRNFKNSIVNMNDDLKERYDVFVENITNNVNGNMDILKEKVYKNENELKTIQTATETCEEAIRKYGHGKNSKQLKKIQPTARYNELLCFEDFTDWWIFAPLKAHSFLLHAFHHNLIVLTIGFALWLVLLPFVLGITVILLVLVLIFKFFQTIFNRSYNKRTSEERTRFEHDLSQVIENENQIKKLESKKKRLNTEIKNGKNVISFYETFLRLIQNTSFAQNLSMDKFQTPLSSDDDIHTNAESNLYDGEKAKQYRLNLVRADRSKLLVYYTKLAKEQ</sequence>
<dbReference type="SUPFAM" id="SSF52200">
    <property type="entry name" value="Toll/Interleukin receptor TIR domain"/>
    <property type="match status" value="1"/>
</dbReference>
<dbReference type="Proteomes" id="UP000886758">
    <property type="component" value="Unassembled WGS sequence"/>
</dbReference>
<dbReference type="GO" id="GO:0007165">
    <property type="term" value="P:signal transduction"/>
    <property type="evidence" value="ECO:0007669"/>
    <property type="project" value="InterPro"/>
</dbReference>
<evidence type="ECO:0000256" key="3">
    <source>
        <dbReference type="SAM" id="Phobius"/>
    </source>
</evidence>
<keyword evidence="2" id="KW-0175">Coiled coil</keyword>
<dbReference type="SMART" id="SM00028">
    <property type="entry name" value="TPR"/>
    <property type="match status" value="2"/>
</dbReference>
<evidence type="ECO:0000256" key="1">
    <source>
        <dbReference type="PROSITE-ProRule" id="PRU00339"/>
    </source>
</evidence>
<evidence type="ECO:0000313" key="6">
    <source>
        <dbReference type="Proteomes" id="UP000886758"/>
    </source>
</evidence>
<dbReference type="InterPro" id="IPR000157">
    <property type="entry name" value="TIR_dom"/>
</dbReference>
<feature type="non-terminal residue" evidence="5">
    <location>
        <position position="699"/>
    </location>
</feature>
<dbReference type="InterPro" id="IPR011990">
    <property type="entry name" value="TPR-like_helical_dom_sf"/>
</dbReference>
<feature type="coiled-coil region" evidence="2">
    <location>
        <begin position="302"/>
        <end position="347"/>
    </location>
</feature>
<organism evidence="5 6">
    <name type="scientific">Candidatus Pelethenecus faecipullorum</name>
    <dbReference type="NCBI Taxonomy" id="2840900"/>
    <lineage>
        <taxon>Bacteria</taxon>
        <taxon>Bacillati</taxon>
        <taxon>Mycoplasmatota</taxon>
        <taxon>Mollicutes</taxon>
        <taxon>Candidatus Pelethenecus</taxon>
    </lineage>
</organism>
<keyword evidence="3" id="KW-0472">Membrane</keyword>
<proteinExistence type="predicted"/>
<keyword evidence="3" id="KW-0812">Transmembrane</keyword>
<dbReference type="Pfam" id="PF13676">
    <property type="entry name" value="TIR_2"/>
    <property type="match status" value="1"/>
</dbReference>
<dbReference type="PROSITE" id="PS50005">
    <property type="entry name" value="TPR"/>
    <property type="match status" value="2"/>
</dbReference>
<dbReference type="SUPFAM" id="SSF48452">
    <property type="entry name" value="TPR-like"/>
    <property type="match status" value="1"/>
</dbReference>
<feature type="repeat" description="TPR" evidence="1">
    <location>
        <begin position="350"/>
        <end position="383"/>
    </location>
</feature>
<reference evidence="5" key="1">
    <citation type="submission" date="2020-10" db="EMBL/GenBank/DDBJ databases">
        <authorList>
            <person name="Gilroy R."/>
        </authorList>
    </citation>
    <scope>NUCLEOTIDE SEQUENCE</scope>
    <source>
        <strain evidence="5">ChiW17-6978</strain>
    </source>
</reference>
<keyword evidence="1" id="KW-0802">TPR repeat</keyword>
<feature type="repeat" description="TPR" evidence="1">
    <location>
        <begin position="46"/>
        <end position="79"/>
    </location>
</feature>
<keyword evidence="3" id="KW-1133">Transmembrane helix</keyword>
<protein>
    <submittedName>
        <fullName evidence="5">Toll/interleukin-1 receptor domain-containing protein</fullName>
    </submittedName>
</protein>
<feature type="coiled-coil region" evidence="2">
    <location>
        <begin position="597"/>
        <end position="624"/>
    </location>
</feature>
<keyword evidence="5" id="KW-0675">Receptor</keyword>
<accession>A0A9D1GSM4</accession>
<feature type="transmembrane region" description="Helical" evidence="3">
    <location>
        <begin position="544"/>
        <end position="571"/>
    </location>
</feature>
<evidence type="ECO:0000259" key="4">
    <source>
        <dbReference type="Pfam" id="PF13676"/>
    </source>
</evidence>